<dbReference type="OrthoDB" id="7387101at2"/>
<keyword evidence="4" id="KW-1185">Reference proteome</keyword>
<feature type="region of interest" description="Disordered" evidence="1">
    <location>
        <begin position="324"/>
        <end position="374"/>
    </location>
</feature>
<dbReference type="PANTHER" id="PTHR23159:SF31">
    <property type="entry name" value="CENTROSOME-ASSOCIATED PROTEIN CEP250 ISOFORM X1"/>
    <property type="match status" value="1"/>
</dbReference>
<dbReference type="EMBL" id="FWFX01000010">
    <property type="protein sequence ID" value="SLN59802.1"/>
    <property type="molecule type" value="Genomic_DNA"/>
</dbReference>
<dbReference type="SUPFAM" id="SSF48371">
    <property type="entry name" value="ARM repeat"/>
    <property type="match status" value="1"/>
</dbReference>
<dbReference type="InterPro" id="IPR016024">
    <property type="entry name" value="ARM-type_fold"/>
</dbReference>
<sequence>MSTSARKTPQTAAKENQGAKRRWSVNVKEPSGVPANSNAAVDSAKPHIGVAELELAVLDSTPLPWRAELERHFETSLAGLLAYQGPEVDAALAEDNAAAAVQGEAILLPLGADKPLVAHEVAHVLQQHGSLTEADADGAELEALQTEQRVAHEGQVPIPQAVLPMDTVALRSNEALDEQLLVQGNDREAASEFSNAAQENSADAEGAATESTEEDTSRSLAEPSGEGVLGDVVAGEPLPEDPVPTFEPPAAPEIEVDEAAAEAAQAEAEAAVEGAEEADGLIEAFKDAPPSVKAMHHDQLDGKVGEMAETDQAEFEEQMPEFPAEMSGTDDLDEPEAVQTPESGEVQLEDGTPGPAPDAQVDPTADPGTPDLNAEISNLLSNFFSFGEAEGLGRTFSRVSTSDNDVDTSAGDRPDVPLQGGTDPQRVDDQDTAARDDAKTKRMEATQAVTEGPGPEQVELKELREDYTMEAREKPVIDQAEAPVEGAAGFRDKELDTEVVALFDAHHGEAMAASMEEANSEVSTAVESRDTERDAELTHAEEERARLNEEADEGQRGEVADRRQEVQDARQHAVDEQQARVDEMETQADLDRQEAESTIDTEVSETETQVEADFGEAETDAQAEVDDGERQAQEERDRQERESENASWWELAANWVAEQFDKLTKFINDVFDAVRSAVKDIIDAVKEAAIALIDAAVSAISAAIEALGEALKAAVNALLAEHFPALAEALNNAIDTAVEVATEVVEAIGEGLKAAVSALLDALAAAIDAILAAYQAAINAALAIARAALTGDWAALAKLVLEPILYALGIEPAAFYQMIERAMEALETIIDDPIGFLSNLVDVVVGGIRQFGGNIIAHLQQGIISWLTGALGGDIQIPERFDLMGVLDLARQILGLTVDMIRRVAVRVLGEEAVERIEFFMGYVVELITGGFSALWERIMSDLSALKDMVLDGIKSFLMERVVMAAITWLASMFNPIGALVKLVMTIWNFLMFLKDQLARIIQVVQTVVNTMWEIATGVLQPAIDGVEGVLGRLLPIVIDLLARLLGLGNVAGKVREIIGDVRQRIEDALVTLINRVLSAFTGGRMGGRSGDSDEDAATSDGEIMAPIAVRGGGESHTLVIQDQGETVVPMIHSTPQTLESWLDSRAGAPYEALAAEKNWRGAVKNNKKAQLEALVARANEEEAQLDRAAEAAEDALNADPATATDEQQNTQTEGEQTKRALVEILEFFGIDTEQSLADHFAEDIDATGNADLKSRLRSNVMNRLDAARYMTLAWPQAKPAIAADAAIPGTWARPASSNAILRSLHDTTFRTGVTRIVEAHIETPDDFELSAQNLDDFLSNYLVADLNQVPNAQTIIRMILDGSDGNAIATSLQTVIEGSADRAFGSLMEFDFKFNDVTGRFYKTQLVPNAGTLMTGTFGKYIEDDAANATGDGGVDKPLTFFLTESKRASKNRTRLADSVRAADPGNHEWIPSSRAASIISATAAQLGSSGDTDPLQGLAKLLKFQHEVRTPTSKLIFKPNADLSNLGRTVPYYSEAHADAGVAFADMTAEQKKLYYPEGGPQHGDQIIVLQAHAGGLDAGKVEGAVKVRSDRLQWASPEWHRKLGEEVDQPIADNIASNSDGTAIKTAILGFYRDTIWRGALPLEATGGRRFDLYFTSTDSQWRSYDSLKSYASAAFTSAETELVSDMDKVF</sequence>
<dbReference type="RefSeq" id="WP_085806738.1">
    <property type="nucleotide sequence ID" value="NZ_FWFX01000010.1"/>
</dbReference>
<feature type="compositionally biased region" description="Polar residues" evidence="1">
    <location>
        <begin position="192"/>
        <end position="201"/>
    </location>
</feature>
<feature type="compositionally biased region" description="Pro residues" evidence="1">
    <location>
        <begin position="240"/>
        <end position="249"/>
    </location>
</feature>
<evidence type="ECO:0000313" key="3">
    <source>
        <dbReference type="EMBL" id="SLN59802.1"/>
    </source>
</evidence>
<organism evidence="3 4">
    <name type="scientific">Roseovarius albus</name>
    <dbReference type="NCBI Taxonomy" id="1247867"/>
    <lineage>
        <taxon>Bacteria</taxon>
        <taxon>Pseudomonadati</taxon>
        <taxon>Pseudomonadota</taxon>
        <taxon>Alphaproteobacteria</taxon>
        <taxon>Rhodobacterales</taxon>
        <taxon>Roseobacteraceae</taxon>
        <taxon>Roseovarius</taxon>
    </lineage>
</organism>
<dbReference type="Pfam" id="PF13699">
    <property type="entry name" value="eCIS_core"/>
    <property type="match status" value="1"/>
</dbReference>
<feature type="region of interest" description="Disordered" evidence="1">
    <location>
        <begin position="1187"/>
        <end position="1216"/>
    </location>
</feature>
<dbReference type="PANTHER" id="PTHR23159">
    <property type="entry name" value="CENTROSOMAL PROTEIN 2"/>
    <property type="match status" value="1"/>
</dbReference>
<feature type="compositionally biased region" description="Low complexity" evidence="1">
    <location>
        <begin position="511"/>
        <end position="521"/>
    </location>
</feature>
<feature type="region of interest" description="Disordered" evidence="1">
    <location>
        <begin position="396"/>
        <end position="460"/>
    </location>
</feature>
<dbReference type="Proteomes" id="UP000193061">
    <property type="component" value="Unassembled WGS sequence"/>
</dbReference>
<feature type="domain" description="eCIS core" evidence="2">
    <location>
        <begin position="62"/>
        <end position="129"/>
    </location>
</feature>
<dbReference type="InterPro" id="IPR011989">
    <property type="entry name" value="ARM-like"/>
</dbReference>
<feature type="region of interest" description="Disordered" evidence="1">
    <location>
        <begin position="186"/>
        <end position="249"/>
    </location>
</feature>
<feature type="compositionally biased region" description="Basic and acidic residues" evidence="1">
    <location>
        <begin position="425"/>
        <end position="444"/>
    </location>
</feature>
<dbReference type="Gene3D" id="1.25.10.10">
    <property type="entry name" value="Leucine-rich Repeat Variant"/>
    <property type="match status" value="1"/>
</dbReference>
<feature type="compositionally biased region" description="Low complexity" evidence="1">
    <location>
        <begin position="1195"/>
        <end position="1215"/>
    </location>
</feature>
<evidence type="ECO:0000313" key="4">
    <source>
        <dbReference type="Proteomes" id="UP000193061"/>
    </source>
</evidence>
<evidence type="ECO:0000259" key="2">
    <source>
        <dbReference type="Pfam" id="PF13699"/>
    </source>
</evidence>
<reference evidence="3 4" key="1">
    <citation type="submission" date="2017-03" db="EMBL/GenBank/DDBJ databases">
        <authorList>
            <person name="Afonso C.L."/>
            <person name="Miller P.J."/>
            <person name="Scott M.A."/>
            <person name="Spackman E."/>
            <person name="Goraichik I."/>
            <person name="Dimitrov K.M."/>
            <person name="Suarez D.L."/>
            <person name="Swayne D.E."/>
        </authorList>
    </citation>
    <scope>NUCLEOTIDE SEQUENCE [LARGE SCALE GENOMIC DNA]</scope>
    <source>
        <strain evidence="3 4">CECT 7450</strain>
    </source>
</reference>
<proteinExistence type="predicted"/>
<feature type="compositionally biased region" description="Basic and acidic residues" evidence="1">
    <location>
        <begin position="527"/>
        <end position="595"/>
    </location>
</feature>
<feature type="compositionally biased region" description="Acidic residues" evidence="1">
    <location>
        <begin position="597"/>
        <end position="627"/>
    </location>
</feature>
<feature type="compositionally biased region" description="Polar residues" evidence="1">
    <location>
        <begin position="1"/>
        <end position="14"/>
    </location>
</feature>
<name>A0A1X6ZSV5_9RHOB</name>
<feature type="region of interest" description="Disordered" evidence="1">
    <location>
        <begin position="1"/>
        <end position="40"/>
    </location>
</feature>
<dbReference type="InterPro" id="IPR025295">
    <property type="entry name" value="eCIS_core_dom"/>
</dbReference>
<accession>A0A1X6ZSV5</accession>
<gene>
    <name evidence="3" type="ORF">ROA7450_03102</name>
</gene>
<feature type="region of interest" description="Disordered" evidence="1">
    <location>
        <begin position="511"/>
        <end position="645"/>
    </location>
</feature>
<feature type="compositionally biased region" description="Basic and acidic residues" evidence="1">
    <location>
        <begin position="628"/>
        <end position="644"/>
    </location>
</feature>
<protein>
    <recommendedName>
        <fullName evidence="2">eCIS core domain-containing protein</fullName>
    </recommendedName>
</protein>
<evidence type="ECO:0000256" key="1">
    <source>
        <dbReference type="SAM" id="MobiDB-lite"/>
    </source>
</evidence>